<sequence length="65" mass="8101">MSHKKSRHKNEEETENKDLGFYDNKVESLKKTVKHLEKINKRKKEVMKLEKKRRHMLKEMKKKHR</sequence>
<gene>
    <name evidence="2" type="ORF">BS101_21205</name>
</gene>
<dbReference type="AlphaFoldDB" id="A0A1L5FEB2"/>
<organism evidence="2 3">
    <name type="scientific">Clostridium kluyveri</name>
    <dbReference type="NCBI Taxonomy" id="1534"/>
    <lineage>
        <taxon>Bacteria</taxon>
        <taxon>Bacillati</taxon>
        <taxon>Bacillota</taxon>
        <taxon>Clostridia</taxon>
        <taxon>Eubacteriales</taxon>
        <taxon>Clostridiaceae</taxon>
        <taxon>Clostridium</taxon>
    </lineage>
</organism>
<name>A0A1L5FEB2_CLOKL</name>
<reference evidence="2 3" key="1">
    <citation type="submission" date="2016-12" db="EMBL/GenBank/DDBJ databases">
        <title>Complete genome sequence of Clostridium kluyveri JZZ isolated from the pit mud of a Chinese flavor liquor-making factory.</title>
        <authorList>
            <person name="Wang Y."/>
        </authorList>
    </citation>
    <scope>NUCLEOTIDE SEQUENCE [LARGE SCALE GENOMIC DNA]</scope>
    <source>
        <strain evidence="2 3">JZZ</strain>
    </source>
</reference>
<proteinExistence type="predicted"/>
<keyword evidence="1" id="KW-0175">Coiled coil</keyword>
<dbReference type="RefSeq" id="WP_073541454.1">
    <property type="nucleotide sequence ID" value="NZ_CP018335.1"/>
</dbReference>
<dbReference type="EMBL" id="CP018335">
    <property type="protein sequence ID" value="APM41346.1"/>
    <property type="molecule type" value="Genomic_DNA"/>
</dbReference>
<evidence type="ECO:0000313" key="3">
    <source>
        <dbReference type="Proteomes" id="UP000184604"/>
    </source>
</evidence>
<dbReference type="Proteomes" id="UP000184604">
    <property type="component" value="Chromosome"/>
</dbReference>
<protein>
    <submittedName>
        <fullName evidence="2">Uncharacterized protein</fullName>
    </submittedName>
</protein>
<dbReference type="OrthoDB" id="1936587at2"/>
<evidence type="ECO:0000256" key="1">
    <source>
        <dbReference type="SAM" id="Coils"/>
    </source>
</evidence>
<evidence type="ECO:0000313" key="2">
    <source>
        <dbReference type="EMBL" id="APM41346.1"/>
    </source>
</evidence>
<accession>A0A1L5FEB2</accession>
<feature type="coiled-coil region" evidence="1">
    <location>
        <begin position="26"/>
        <end position="59"/>
    </location>
</feature>